<evidence type="ECO:0000256" key="1">
    <source>
        <dbReference type="ARBA" id="ARBA00006484"/>
    </source>
</evidence>
<dbReference type="InterPro" id="IPR002347">
    <property type="entry name" value="SDR_fam"/>
</dbReference>
<dbReference type="OrthoDB" id="191139at2759"/>
<protein>
    <submittedName>
        <fullName evidence="4">NAD(P)-binding protein</fullName>
    </submittedName>
</protein>
<dbReference type="Gene3D" id="3.40.50.720">
    <property type="entry name" value="NAD(P)-binding Rossmann-like Domain"/>
    <property type="match status" value="1"/>
</dbReference>
<dbReference type="PANTHER" id="PTHR24320">
    <property type="entry name" value="RETINOL DEHYDROGENASE"/>
    <property type="match status" value="1"/>
</dbReference>
<dbReference type="PANTHER" id="PTHR24320:SF236">
    <property type="entry name" value="SHORT-CHAIN DEHYDROGENASE-RELATED"/>
    <property type="match status" value="1"/>
</dbReference>
<sequence>MSWVASVAAIVRQSFFIANPSLTEQNLPDQTGKVHIVTGGYSGCGQQLVKILYQKNAAVYVAGRSEDKALASIESIKREFTESNGRLEFLRLDLANHNSIRASAQEFMLKEQRLDVLTNNAGIMDTKEGSRDISGHEIHLGTNCLGPFLFSELLLPILCNTASSSSPYSVRVTWASSLAAVFLTPERGIEFDADGNPKVNGVYTNYGVSKVGNWFLAAEFARRYGKEGILSVAWNPGNLSTELQRHVGILRRKMVELFLFPAVYGAYTELYAGWSTDLTAGSNGAYVYPWGRIGTSTLRADLLIAAQPREERGTGEAGRFWEWCDKETRQFR</sequence>
<dbReference type="Proteomes" id="UP000800200">
    <property type="component" value="Unassembled WGS sequence"/>
</dbReference>
<dbReference type="AlphaFoldDB" id="A0A6A6E8W8"/>
<name>A0A6A6E8W8_9PEZI</name>
<keyword evidence="5" id="KW-1185">Reference proteome</keyword>
<dbReference type="Pfam" id="PF00106">
    <property type="entry name" value="adh_short"/>
    <property type="match status" value="1"/>
</dbReference>
<dbReference type="EMBL" id="ML994626">
    <property type="protein sequence ID" value="KAF2187563.1"/>
    <property type="molecule type" value="Genomic_DNA"/>
</dbReference>
<organism evidence="4 5">
    <name type="scientific">Zopfia rhizophila CBS 207.26</name>
    <dbReference type="NCBI Taxonomy" id="1314779"/>
    <lineage>
        <taxon>Eukaryota</taxon>
        <taxon>Fungi</taxon>
        <taxon>Dikarya</taxon>
        <taxon>Ascomycota</taxon>
        <taxon>Pezizomycotina</taxon>
        <taxon>Dothideomycetes</taxon>
        <taxon>Dothideomycetes incertae sedis</taxon>
        <taxon>Zopfiaceae</taxon>
        <taxon>Zopfia</taxon>
    </lineage>
</organism>
<keyword evidence="2" id="KW-0521">NADP</keyword>
<evidence type="ECO:0000256" key="3">
    <source>
        <dbReference type="ARBA" id="ARBA00023002"/>
    </source>
</evidence>
<evidence type="ECO:0000313" key="4">
    <source>
        <dbReference type="EMBL" id="KAF2187563.1"/>
    </source>
</evidence>
<comment type="similarity">
    <text evidence="1">Belongs to the short-chain dehydrogenases/reductases (SDR) family.</text>
</comment>
<dbReference type="PRINTS" id="PR00081">
    <property type="entry name" value="GDHRDH"/>
</dbReference>
<reference evidence="4" key="1">
    <citation type="journal article" date="2020" name="Stud. Mycol.">
        <title>101 Dothideomycetes genomes: a test case for predicting lifestyles and emergence of pathogens.</title>
        <authorList>
            <person name="Haridas S."/>
            <person name="Albert R."/>
            <person name="Binder M."/>
            <person name="Bloem J."/>
            <person name="Labutti K."/>
            <person name="Salamov A."/>
            <person name="Andreopoulos B."/>
            <person name="Baker S."/>
            <person name="Barry K."/>
            <person name="Bills G."/>
            <person name="Bluhm B."/>
            <person name="Cannon C."/>
            <person name="Castanera R."/>
            <person name="Culley D."/>
            <person name="Daum C."/>
            <person name="Ezra D."/>
            <person name="Gonzalez J."/>
            <person name="Henrissat B."/>
            <person name="Kuo A."/>
            <person name="Liang C."/>
            <person name="Lipzen A."/>
            <person name="Lutzoni F."/>
            <person name="Magnuson J."/>
            <person name="Mondo S."/>
            <person name="Nolan M."/>
            <person name="Ohm R."/>
            <person name="Pangilinan J."/>
            <person name="Park H.-J."/>
            <person name="Ramirez L."/>
            <person name="Alfaro M."/>
            <person name="Sun H."/>
            <person name="Tritt A."/>
            <person name="Yoshinaga Y."/>
            <person name="Zwiers L.-H."/>
            <person name="Turgeon B."/>
            <person name="Goodwin S."/>
            <person name="Spatafora J."/>
            <person name="Crous P."/>
            <person name="Grigoriev I."/>
        </authorList>
    </citation>
    <scope>NUCLEOTIDE SEQUENCE</scope>
    <source>
        <strain evidence="4">CBS 207.26</strain>
    </source>
</reference>
<keyword evidence="3" id="KW-0560">Oxidoreductase</keyword>
<dbReference type="InterPro" id="IPR036291">
    <property type="entry name" value="NAD(P)-bd_dom_sf"/>
</dbReference>
<dbReference type="GO" id="GO:0016491">
    <property type="term" value="F:oxidoreductase activity"/>
    <property type="evidence" value="ECO:0007669"/>
    <property type="project" value="UniProtKB-KW"/>
</dbReference>
<evidence type="ECO:0000256" key="2">
    <source>
        <dbReference type="ARBA" id="ARBA00022857"/>
    </source>
</evidence>
<proteinExistence type="inferred from homology"/>
<dbReference type="SUPFAM" id="SSF51735">
    <property type="entry name" value="NAD(P)-binding Rossmann-fold domains"/>
    <property type="match status" value="1"/>
</dbReference>
<accession>A0A6A6E8W8</accession>
<gene>
    <name evidence="4" type="ORF">K469DRAFT_704467</name>
</gene>
<evidence type="ECO:0000313" key="5">
    <source>
        <dbReference type="Proteomes" id="UP000800200"/>
    </source>
</evidence>